<dbReference type="AlphaFoldDB" id="A0A926HU35"/>
<sequence length="211" mass="23786">MYHHAEFGLFLKPLFVVHLKASSLLNVLFILSQENNSVKCRDFGSFHIIKRKEACNLTYQRAKAAAYAHKWAFLRNPAYYNFDDLGGDCTNFISQCLFAGAGVMNYTRETGWYYSSASNRAAAWTGVEFLFRFLTNNRGPGPFAEELPLSHAAAGDVIQLSFDGAVFSHSLLIVEESGLLVATHTQDADYRPLNTYSFVRSRLLHIEGVRR</sequence>
<keyword evidence="3" id="KW-1185">Reference proteome</keyword>
<dbReference type="EMBL" id="JACRSU010000001">
    <property type="protein sequence ID" value="MBC8540167.1"/>
    <property type="molecule type" value="Genomic_DNA"/>
</dbReference>
<dbReference type="Pfam" id="PF12671">
    <property type="entry name" value="Amidase_6"/>
    <property type="match status" value="1"/>
</dbReference>
<protein>
    <submittedName>
        <fullName evidence="2">Amidase domain-containing protein</fullName>
    </submittedName>
</protein>
<evidence type="ECO:0000259" key="1">
    <source>
        <dbReference type="Pfam" id="PF12671"/>
    </source>
</evidence>
<gene>
    <name evidence="2" type="ORF">H8698_04165</name>
</gene>
<dbReference type="InterPro" id="IPR024301">
    <property type="entry name" value="Amidase_6"/>
</dbReference>
<dbReference type="PANTHER" id="PTHR40032:SF1">
    <property type="entry name" value="EXPORTED PROTEIN"/>
    <property type="match status" value="1"/>
</dbReference>
<organism evidence="2 3">
    <name type="scientific">Congzhengia minquanensis</name>
    <dbReference type="NCBI Taxonomy" id="2763657"/>
    <lineage>
        <taxon>Bacteria</taxon>
        <taxon>Bacillati</taxon>
        <taxon>Bacillota</taxon>
        <taxon>Clostridia</taxon>
        <taxon>Eubacteriales</taxon>
        <taxon>Oscillospiraceae</taxon>
        <taxon>Congzhengia</taxon>
    </lineage>
</organism>
<evidence type="ECO:0000313" key="3">
    <source>
        <dbReference type="Proteomes" id="UP000611762"/>
    </source>
</evidence>
<dbReference type="Proteomes" id="UP000611762">
    <property type="component" value="Unassembled WGS sequence"/>
</dbReference>
<feature type="domain" description="Putative amidase" evidence="1">
    <location>
        <begin position="59"/>
        <end position="197"/>
    </location>
</feature>
<proteinExistence type="predicted"/>
<evidence type="ECO:0000313" key="2">
    <source>
        <dbReference type="EMBL" id="MBC8540167.1"/>
    </source>
</evidence>
<comment type="caution">
    <text evidence="2">The sequence shown here is derived from an EMBL/GenBank/DDBJ whole genome shotgun (WGS) entry which is preliminary data.</text>
</comment>
<name>A0A926HU35_9FIRM</name>
<reference evidence="2" key="1">
    <citation type="submission" date="2020-08" db="EMBL/GenBank/DDBJ databases">
        <title>Genome public.</title>
        <authorList>
            <person name="Liu C."/>
            <person name="Sun Q."/>
        </authorList>
    </citation>
    <scope>NUCLEOTIDE SEQUENCE</scope>
    <source>
        <strain evidence="2">H8</strain>
    </source>
</reference>
<accession>A0A926HU35</accession>
<dbReference type="PANTHER" id="PTHR40032">
    <property type="entry name" value="EXPORTED PROTEIN-RELATED"/>
    <property type="match status" value="1"/>
</dbReference>